<evidence type="ECO:0000259" key="10">
    <source>
        <dbReference type="PROSITE" id="PS50928"/>
    </source>
</evidence>
<feature type="domain" description="ABC transmembrane type-1" evidence="10">
    <location>
        <begin position="19"/>
        <end position="207"/>
    </location>
</feature>
<dbReference type="Pfam" id="PF00528">
    <property type="entry name" value="BPD_transp_1"/>
    <property type="match status" value="1"/>
</dbReference>
<feature type="transmembrane region" description="Helical" evidence="9">
    <location>
        <begin position="149"/>
        <end position="168"/>
    </location>
</feature>
<protein>
    <submittedName>
        <fullName evidence="11">Amino acid ABC transporter permease</fullName>
    </submittedName>
</protein>
<dbReference type="Gene3D" id="1.10.3720.10">
    <property type="entry name" value="MetI-like"/>
    <property type="match status" value="1"/>
</dbReference>
<dbReference type="NCBIfam" id="TIGR01726">
    <property type="entry name" value="HEQRo_perm_3TM"/>
    <property type="match status" value="1"/>
</dbReference>
<keyword evidence="8 9" id="KW-0472">Membrane</keyword>
<evidence type="ECO:0000256" key="3">
    <source>
        <dbReference type="ARBA" id="ARBA00022448"/>
    </source>
</evidence>
<dbReference type="PANTHER" id="PTHR30614">
    <property type="entry name" value="MEMBRANE COMPONENT OF AMINO ACID ABC TRANSPORTER"/>
    <property type="match status" value="1"/>
</dbReference>
<dbReference type="PROSITE" id="PS50928">
    <property type="entry name" value="ABC_TM1"/>
    <property type="match status" value="1"/>
</dbReference>
<feature type="transmembrane region" description="Helical" evidence="9">
    <location>
        <begin position="188"/>
        <end position="210"/>
    </location>
</feature>
<dbReference type="SUPFAM" id="SSF161098">
    <property type="entry name" value="MetI-like"/>
    <property type="match status" value="1"/>
</dbReference>
<sequence length="223" mass="24206">MRLDLTILIPHLGFLAEGALLTLEACALALIGSVILGMLVAIARTSSSKWISRLAFLYVDLFRNIPFIVQLFFFYYGLPEIGIYIDAFTTGVVALSIAGGAYASDAIRAGILAIDNGILEAAEVSGLSKRVTFTRIVLPIALRTSVRPLGSVLINMILTSSILSTITLNELTGQAKIVASDTFRPFEVYVVLLVVYAALTYLVSLGITLLHRRLNRDLQEQVS</sequence>
<keyword evidence="12" id="KW-1185">Reference proteome</keyword>
<evidence type="ECO:0000256" key="9">
    <source>
        <dbReference type="RuleBase" id="RU363032"/>
    </source>
</evidence>
<keyword evidence="7 9" id="KW-1133">Transmembrane helix</keyword>
<proteinExistence type="inferred from homology"/>
<reference evidence="11 12" key="1">
    <citation type="journal article" date="2015" name="Genome Announc.">
        <title>Genome Assemblies of Three Soil-Associated Devosia species: D. insulae, D. limi, and D. soli.</title>
        <authorList>
            <person name="Hassan Y.I."/>
            <person name="Lepp D."/>
            <person name="Zhou T."/>
        </authorList>
    </citation>
    <scope>NUCLEOTIDE SEQUENCE [LARGE SCALE GENOMIC DNA]</scope>
    <source>
        <strain evidence="11 12">DS-56</strain>
    </source>
</reference>
<dbReference type="GO" id="GO:0022857">
    <property type="term" value="F:transmembrane transporter activity"/>
    <property type="evidence" value="ECO:0007669"/>
    <property type="project" value="InterPro"/>
</dbReference>
<dbReference type="Proteomes" id="UP000095463">
    <property type="component" value="Unassembled WGS sequence"/>
</dbReference>
<dbReference type="RefSeq" id="WP_069907678.1">
    <property type="nucleotide sequence ID" value="NZ_LAJE02000019.1"/>
</dbReference>
<evidence type="ECO:0000256" key="2">
    <source>
        <dbReference type="ARBA" id="ARBA00010072"/>
    </source>
</evidence>
<dbReference type="EMBL" id="LAJE02000019">
    <property type="protein sequence ID" value="OEO33201.1"/>
    <property type="molecule type" value="Genomic_DNA"/>
</dbReference>
<dbReference type="InterPro" id="IPR000515">
    <property type="entry name" value="MetI-like"/>
</dbReference>
<keyword evidence="5 9" id="KW-0812">Transmembrane</keyword>
<dbReference type="GO" id="GO:0006865">
    <property type="term" value="P:amino acid transport"/>
    <property type="evidence" value="ECO:0007669"/>
    <property type="project" value="UniProtKB-KW"/>
</dbReference>
<gene>
    <name evidence="11" type="ORF">VW23_007805</name>
</gene>
<dbReference type="PANTHER" id="PTHR30614:SF0">
    <property type="entry name" value="L-CYSTINE TRANSPORT SYSTEM PERMEASE PROTEIN TCYL"/>
    <property type="match status" value="1"/>
</dbReference>
<comment type="caution">
    <text evidence="11">The sequence shown here is derived from an EMBL/GenBank/DDBJ whole genome shotgun (WGS) entry which is preliminary data.</text>
</comment>
<evidence type="ECO:0000256" key="4">
    <source>
        <dbReference type="ARBA" id="ARBA00022475"/>
    </source>
</evidence>
<feature type="transmembrane region" description="Helical" evidence="9">
    <location>
        <begin position="20"/>
        <end position="43"/>
    </location>
</feature>
<dbReference type="InterPro" id="IPR010065">
    <property type="entry name" value="AA_ABC_transptr_permease_3TM"/>
</dbReference>
<evidence type="ECO:0000256" key="7">
    <source>
        <dbReference type="ARBA" id="ARBA00022989"/>
    </source>
</evidence>
<organism evidence="11 12">
    <name type="scientific">Devosia insulae DS-56</name>
    <dbReference type="NCBI Taxonomy" id="1116389"/>
    <lineage>
        <taxon>Bacteria</taxon>
        <taxon>Pseudomonadati</taxon>
        <taxon>Pseudomonadota</taxon>
        <taxon>Alphaproteobacteria</taxon>
        <taxon>Hyphomicrobiales</taxon>
        <taxon>Devosiaceae</taxon>
        <taxon>Devosia</taxon>
    </lineage>
</organism>
<comment type="subcellular location">
    <subcellularLocation>
        <location evidence="1">Cell inner membrane</location>
        <topology evidence="1">Multi-pass membrane protein</topology>
    </subcellularLocation>
    <subcellularLocation>
        <location evidence="9">Cell membrane</location>
        <topology evidence="9">Multi-pass membrane protein</topology>
    </subcellularLocation>
</comment>
<dbReference type="CDD" id="cd06261">
    <property type="entry name" value="TM_PBP2"/>
    <property type="match status" value="1"/>
</dbReference>
<keyword evidence="4" id="KW-1003">Cell membrane</keyword>
<accession>A0A1E5XX83</accession>
<dbReference type="InterPro" id="IPR035906">
    <property type="entry name" value="MetI-like_sf"/>
</dbReference>
<evidence type="ECO:0000313" key="12">
    <source>
        <dbReference type="Proteomes" id="UP000095463"/>
    </source>
</evidence>
<evidence type="ECO:0000313" key="11">
    <source>
        <dbReference type="EMBL" id="OEO33201.1"/>
    </source>
</evidence>
<dbReference type="InterPro" id="IPR043429">
    <property type="entry name" value="ArtM/GltK/GlnP/TcyL/YhdX-like"/>
</dbReference>
<name>A0A1E5XX83_9HYPH</name>
<dbReference type="AlphaFoldDB" id="A0A1E5XX83"/>
<comment type="similarity">
    <text evidence="2">Belongs to the binding-protein-dependent transport system permease family. HisMQ subfamily.</text>
</comment>
<keyword evidence="6" id="KW-0029">Amino-acid transport</keyword>
<evidence type="ECO:0000256" key="1">
    <source>
        <dbReference type="ARBA" id="ARBA00004429"/>
    </source>
</evidence>
<evidence type="ECO:0000256" key="8">
    <source>
        <dbReference type="ARBA" id="ARBA00023136"/>
    </source>
</evidence>
<dbReference type="GO" id="GO:0043190">
    <property type="term" value="C:ATP-binding cassette (ABC) transporter complex"/>
    <property type="evidence" value="ECO:0007669"/>
    <property type="project" value="InterPro"/>
</dbReference>
<dbReference type="OrthoDB" id="7341446at2"/>
<evidence type="ECO:0000256" key="5">
    <source>
        <dbReference type="ARBA" id="ARBA00022692"/>
    </source>
</evidence>
<feature type="transmembrane region" description="Helical" evidence="9">
    <location>
        <begin position="81"/>
        <end position="103"/>
    </location>
</feature>
<keyword evidence="3 9" id="KW-0813">Transport</keyword>
<evidence type="ECO:0000256" key="6">
    <source>
        <dbReference type="ARBA" id="ARBA00022970"/>
    </source>
</evidence>
<feature type="transmembrane region" description="Helical" evidence="9">
    <location>
        <begin position="55"/>
        <end position="75"/>
    </location>
</feature>